<protein>
    <submittedName>
        <fullName evidence="2">Uncharacterized protein</fullName>
    </submittedName>
</protein>
<sequence length="112" mass="12545">MINPAADEGYGSLNNYLYRRIEGDCENMELIQLDIFTVLFISNLSDIPQCIPLFIPLFVLAFVPVIFKGQYYGMSEMEAVTRASGAQIMLAKLVLARSANLVCITILLFMDL</sequence>
<dbReference type="HOGENOM" id="CLU_2151067_0_0_9"/>
<proteinExistence type="predicted"/>
<feature type="transmembrane region" description="Helical" evidence="1">
    <location>
        <begin position="88"/>
        <end position="110"/>
    </location>
</feature>
<evidence type="ECO:0000256" key="1">
    <source>
        <dbReference type="SAM" id="Phobius"/>
    </source>
</evidence>
<dbReference type="Proteomes" id="UP000004968">
    <property type="component" value="Unassembled WGS sequence"/>
</dbReference>
<dbReference type="EMBL" id="ACIO01000819">
    <property type="protein sequence ID" value="EFC95149.1"/>
    <property type="molecule type" value="Genomic_DNA"/>
</dbReference>
<keyword evidence="1" id="KW-0472">Membrane</keyword>
<organism evidence="2 3">
    <name type="scientific">Hungatella hathewayi DSM 13479</name>
    <dbReference type="NCBI Taxonomy" id="566550"/>
    <lineage>
        <taxon>Bacteria</taxon>
        <taxon>Bacillati</taxon>
        <taxon>Bacillota</taxon>
        <taxon>Clostridia</taxon>
        <taxon>Lachnospirales</taxon>
        <taxon>Lachnospiraceae</taxon>
        <taxon>Hungatella</taxon>
    </lineage>
</organism>
<feature type="non-terminal residue" evidence="2">
    <location>
        <position position="112"/>
    </location>
</feature>
<comment type="caution">
    <text evidence="2">The sequence shown here is derived from an EMBL/GenBank/DDBJ whole genome shotgun (WGS) entry which is preliminary data.</text>
</comment>
<feature type="transmembrane region" description="Helical" evidence="1">
    <location>
        <begin position="51"/>
        <end position="67"/>
    </location>
</feature>
<keyword evidence="1" id="KW-1133">Transmembrane helix</keyword>
<keyword evidence="1" id="KW-0812">Transmembrane</keyword>
<gene>
    <name evidence="2" type="ORF">CLOSTHATH_06671</name>
</gene>
<evidence type="ECO:0000313" key="2">
    <source>
        <dbReference type="EMBL" id="EFC95149.1"/>
    </source>
</evidence>
<accession>D3ASR3</accession>
<reference evidence="2 3" key="1">
    <citation type="submission" date="2010-01" db="EMBL/GenBank/DDBJ databases">
        <authorList>
            <person name="Weinstock G."/>
            <person name="Sodergren E."/>
            <person name="Clifton S."/>
            <person name="Fulton L."/>
            <person name="Fulton B."/>
            <person name="Courtney L."/>
            <person name="Fronick C."/>
            <person name="Harrison M."/>
            <person name="Strong C."/>
            <person name="Farmer C."/>
            <person name="Delahaunty K."/>
            <person name="Markovic C."/>
            <person name="Hall O."/>
            <person name="Minx P."/>
            <person name="Tomlinson C."/>
            <person name="Mitreva M."/>
            <person name="Nelson J."/>
            <person name="Hou S."/>
            <person name="Wollam A."/>
            <person name="Pepin K.H."/>
            <person name="Johnson M."/>
            <person name="Bhonagiri V."/>
            <person name="Nash W.E."/>
            <person name="Warren W."/>
            <person name="Chinwalla A."/>
            <person name="Mardis E.R."/>
            <person name="Wilson R.K."/>
        </authorList>
    </citation>
    <scope>NUCLEOTIDE SEQUENCE [LARGE SCALE GENOMIC DNA]</scope>
    <source>
        <strain evidence="2 3">DSM 13479</strain>
    </source>
</reference>
<name>D3ASR3_9FIRM</name>
<dbReference type="AlphaFoldDB" id="D3ASR3"/>
<evidence type="ECO:0000313" key="3">
    <source>
        <dbReference type="Proteomes" id="UP000004968"/>
    </source>
</evidence>